<dbReference type="EMBL" id="MNPL01007209">
    <property type="protein sequence ID" value="OQR74888.1"/>
    <property type="molecule type" value="Genomic_DNA"/>
</dbReference>
<gene>
    <name evidence="2" type="ORF">BIW11_08782</name>
</gene>
<reference evidence="2 3" key="1">
    <citation type="journal article" date="2017" name="Gigascience">
        <title>Draft genome of the honey bee ectoparasitic mite, Tropilaelaps mercedesae, is shaped by the parasitic life history.</title>
        <authorList>
            <person name="Dong X."/>
            <person name="Armstrong S.D."/>
            <person name="Xia D."/>
            <person name="Makepeace B.L."/>
            <person name="Darby A.C."/>
            <person name="Kadowaki T."/>
        </authorList>
    </citation>
    <scope>NUCLEOTIDE SEQUENCE [LARGE SCALE GENOMIC DNA]</scope>
    <source>
        <strain evidence="2">Wuxi-XJTLU</strain>
    </source>
</reference>
<proteinExistence type="predicted"/>
<keyword evidence="3" id="KW-1185">Reference proteome</keyword>
<evidence type="ECO:0000313" key="3">
    <source>
        <dbReference type="Proteomes" id="UP000192247"/>
    </source>
</evidence>
<organism evidence="2 3">
    <name type="scientific">Tropilaelaps mercedesae</name>
    <dbReference type="NCBI Taxonomy" id="418985"/>
    <lineage>
        <taxon>Eukaryota</taxon>
        <taxon>Metazoa</taxon>
        <taxon>Ecdysozoa</taxon>
        <taxon>Arthropoda</taxon>
        <taxon>Chelicerata</taxon>
        <taxon>Arachnida</taxon>
        <taxon>Acari</taxon>
        <taxon>Parasitiformes</taxon>
        <taxon>Mesostigmata</taxon>
        <taxon>Gamasina</taxon>
        <taxon>Dermanyssoidea</taxon>
        <taxon>Laelapidae</taxon>
        <taxon>Tropilaelaps</taxon>
    </lineage>
</organism>
<evidence type="ECO:0000256" key="1">
    <source>
        <dbReference type="SAM" id="SignalP"/>
    </source>
</evidence>
<keyword evidence="1" id="KW-0732">Signal</keyword>
<evidence type="ECO:0000313" key="2">
    <source>
        <dbReference type="EMBL" id="OQR74888.1"/>
    </source>
</evidence>
<name>A0A1V9XNF4_9ACAR</name>
<feature type="chain" id="PRO_5012167234" evidence="1">
    <location>
        <begin position="22"/>
        <end position="72"/>
    </location>
</feature>
<dbReference type="Proteomes" id="UP000192247">
    <property type="component" value="Unassembled WGS sequence"/>
</dbReference>
<sequence length="72" mass="7713">MVSHRMLPFLLLLLAAITVLALDENSEDKTATSSEYGGGDGGRDNEGYLDMGAYSSQNGAFGWYAGYPIGIY</sequence>
<feature type="signal peptide" evidence="1">
    <location>
        <begin position="1"/>
        <end position="21"/>
    </location>
</feature>
<comment type="caution">
    <text evidence="2">The sequence shown here is derived from an EMBL/GenBank/DDBJ whole genome shotgun (WGS) entry which is preliminary data.</text>
</comment>
<dbReference type="InParanoid" id="A0A1V9XNF4"/>
<accession>A0A1V9XNF4</accession>
<protein>
    <submittedName>
        <fullName evidence="2">Uncharacterized protein</fullName>
    </submittedName>
</protein>
<dbReference type="AlphaFoldDB" id="A0A1V9XNF4"/>